<accession>A0A5C1AGY1</accession>
<feature type="domain" description="HTH luxR-type" evidence="4">
    <location>
        <begin position="197"/>
        <end position="262"/>
    </location>
</feature>
<reference evidence="6" key="1">
    <citation type="submission" date="2019-08" db="EMBL/GenBank/DDBJ databases">
        <title>Limnoglobus roseus gen. nov., sp. nov., a novel freshwater planctomycete with a giant genome from the family Gemmataceae.</title>
        <authorList>
            <person name="Kulichevskaya I.S."/>
            <person name="Naumoff D.G."/>
            <person name="Miroshnikov K."/>
            <person name="Ivanova A."/>
            <person name="Philippov D.A."/>
            <person name="Hakobyan A."/>
            <person name="Rijpstra I.C."/>
            <person name="Sinninghe Damste J.S."/>
            <person name="Liesack W."/>
            <person name="Dedysh S.N."/>
        </authorList>
    </citation>
    <scope>NUCLEOTIDE SEQUENCE [LARGE SCALE GENOMIC DNA]</scope>
    <source>
        <strain evidence="6">PX52</strain>
    </source>
</reference>
<evidence type="ECO:0000259" key="4">
    <source>
        <dbReference type="PROSITE" id="PS50043"/>
    </source>
</evidence>
<dbReference type="Proteomes" id="UP000324974">
    <property type="component" value="Chromosome"/>
</dbReference>
<dbReference type="AlphaFoldDB" id="A0A5C1AGY1"/>
<dbReference type="InterPro" id="IPR036388">
    <property type="entry name" value="WH-like_DNA-bd_sf"/>
</dbReference>
<evidence type="ECO:0000256" key="3">
    <source>
        <dbReference type="ARBA" id="ARBA00023163"/>
    </source>
</evidence>
<dbReference type="OrthoDB" id="252792at2"/>
<dbReference type="KEGG" id="lrs:PX52LOC_03314"/>
<evidence type="ECO:0000256" key="2">
    <source>
        <dbReference type="ARBA" id="ARBA00023125"/>
    </source>
</evidence>
<keyword evidence="6" id="KW-1185">Reference proteome</keyword>
<dbReference type="SMART" id="SM00421">
    <property type="entry name" value="HTH_LUXR"/>
    <property type="match status" value="1"/>
</dbReference>
<dbReference type="PANTHER" id="PTHR44688:SF16">
    <property type="entry name" value="DNA-BINDING TRANSCRIPTIONAL ACTIVATOR DEVR_DOSR"/>
    <property type="match status" value="1"/>
</dbReference>
<dbReference type="CDD" id="cd06170">
    <property type="entry name" value="LuxR_C_like"/>
    <property type="match status" value="1"/>
</dbReference>
<keyword evidence="2" id="KW-0238">DNA-binding</keyword>
<dbReference type="GO" id="GO:0006355">
    <property type="term" value="P:regulation of DNA-templated transcription"/>
    <property type="evidence" value="ECO:0007669"/>
    <property type="project" value="InterPro"/>
</dbReference>
<dbReference type="SUPFAM" id="SSF46894">
    <property type="entry name" value="C-terminal effector domain of the bipartite response regulators"/>
    <property type="match status" value="1"/>
</dbReference>
<dbReference type="PANTHER" id="PTHR44688">
    <property type="entry name" value="DNA-BINDING TRANSCRIPTIONAL ACTIVATOR DEVR_DOSR"/>
    <property type="match status" value="1"/>
</dbReference>
<evidence type="ECO:0000313" key="5">
    <source>
        <dbReference type="EMBL" id="QEL16364.1"/>
    </source>
</evidence>
<evidence type="ECO:0000256" key="1">
    <source>
        <dbReference type="ARBA" id="ARBA00023015"/>
    </source>
</evidence>
<dbReference type="InterPro" id="IPR000792">
    <property type="entry name" value="Tscrpt_reg_LuxR_C"/>
</dbReference>
<proteinExistence type="predicted"/>
<dbReference type="InterPro" id="IPR016032">
    <property type="entry name" value="Sig_transdc_resp-reg_C-effctor"/>
</dbReference>
<sequence>MSKSQRVTAADEVAILRLMNECRELGDDAMAWQQRLISGLQKLTGGMVAAVGPTPPLRGELGVLQEWVGQQLGGGWPSESLRRKWEALAADPMAMQAHPAVSAFWAMPEPSLSLTRREIVPDHVWDRSPFVNDLLRADGMDEGLVSRADVPVIGGGYVLTVVRAKGEQAFSRRAGAVVAALLRELEPHLGRGLFLTSQPNLHGLSPRLRQVLGCLLDGDSEKEAALRCRLHPTTVHEYVKHLYRHFGVSSRAELLAYFLRRYPRR</sequence>
<evidence type="ECO:0000313" key="6">
    <source>
        <dbReference type="Proteomes" id="UP000324974"/>
    </source>
</evidence>
<organism evidence="5 6">
    <name type="scientific">Limnoglobus roseus</name>
    <dbReference type="NCBI Taxonomy" id="2598579"/>
    <lineage>
        <taxon>Bacteria</taxon>
        <taxon>Pseudomonadati</taxon>
        <taxon>Planctomycetota</taxon>
        <taxon>Planctomycetia</taxon>
        <taxon>Gemmatales</taxon>
        <taxon>Gemmataceae</taxon>
        <taxon>Limnoglobus</taxon>
    </lineage>
</organism>
<dbReference type="RefSeq" id="WP_149111103.1">
    <property type="nucleotide sequence ID" value="NZ_CP042425.1"/>
</dbReference>
<protein>
    <submittedName>
        <fullName evidence="5">Transcriptional regulator</fullName>
    </submittedName>
</protein>
<dbReference type="Gene3D" id="1.10.10.10">
    <property type="entry name" value="Winged helix-like DNA-binding domain superfamily/Winged helix DNA-binding domain"/>
    <property type="match status" value="1"/>
</dbReference>
<gene>
    <name evidence="5" type="ORF">PX52LOC_03314</name>
</gene>
<dbReference type="GO" id="GO:0003677">
    <property type="term" value="F:DNA binding"/>
    <property type="evidence" value="ECO:0007669"/>
    <property type="project" value="UniProtKB-KW"/>
</dbReference>
<name>A0A5C1AGY1_9BACT</name>
<keyword evidence="3" id="KW-0804">Transcription</keyword>
<dbReference type="Pfam" id="PF00196">
    <property type="entry name" value="GerE"/>
    <property type="match status" value="1"/>
</dbReference>
<dbReference type="PROSITE" id="PS50043">
    <property type="entry name" value="HTH_LUXR_2"/>
    <property type="match status" value="1"/>
</dbReference>
<keyword evidence="1" id="KW-0805">Transcription regulation</keyword>
<dbReference type="EMBL" id="CP042425">
    <property type="protein sequence ID" value="QEL16364.1"/>
    <property type="molecule type" value="Genomic_DNA"/>
</dbReference>